<proteinExistence type="inferred from homology"/>
<evidence type="ECO:0000256" key="2">
    <source>
        <dbReference type="SAM" id="MobiDB-lite"/>
    </source>
</evidence>
<comment type="similarity">
    <text evidence="1">Belongs to the globin family.</text>
</comment>
<feature type="region of interest" description="Disordered" evidence="2">
    <location>
        <begin position="120"/>
        <end position="198"/>
    </location>
</feature>
<organism evidence="4 5">
    <name type="scientific">Rhipicephalus sanguineus</name>
    <name type="common">Brown dog tick</name>
    <name type="synonym">Ixodes sanguineus</name>
    <dbReference type="NCBI Taxonomy" id="34632"/>
    <lineage>
        <taxon>Eukaryota</taxon>
        <taxon>Metazoa</taxon>
        <taxon>Ecdysozoa</taxon>
        <taxon>Arthropoda</taxon>
        <taxon>Chelicerata</taxon>
        <taxon>Arachnida</taxon>
        <taxon>Acari</taxon>
        <taxon>Parasitiformes</taxon>
        <taxon>Ixodida</taxon>
        <taxon>Ixodoidea</taxon>
        <taxon>Ixodidae</taxon>
        <taxon>Rhipicephalinae</taxon>
        <taxon>Rhipicephalus</taxon>
        <taxon>Rhipicephalus</taxon>
    </lineage>
</organism>
<dbReference type="PROSITE" id="PS01033">
    <property type="entry name" value="GLOBIN"/>
    <property type="match status" value="1"/>
</dbReference>
<dbReference type="InterPro" id="IPR009050">
    <property type="entry name" value="Globin-like_sf"/>
</dbReference>
<dbReference type="InterPro" id="IPR000971">
    <property type="entry name" value="Globin"/>
</dbReference>
<evidence type="ECO:0000259" key="3">
    <source>
        <dbReference type="PROSITE" id="PS01033"/>
    </source>
</evidence>
<keyword evidence="1" id="KW-0813">Transport</keyword>
<dbReference type="SUPFAM" id="SSF46458">
    <property type="entry name" value="Globin-like"/>
    <property type="match status" value="1"/>
</dbReference>
<feature type="domain" description="Globin" evidence="3">
    <location>
        <begin position="1"/>
        <end position="75"/>
    </location>
</feature>
<dbReference type="CDD" id="cd01040">
    <property type="entry name" value="Mb-like"/>
    <property type="match status" value="1"/>
</dbReference>
<keyword evidence="1" id="KW-0408">Iron</keyword>
<reference evidence="4" key="2">
    <citation type="submission" date="2021-09" db="EMBL/GenBank/DDBJ databases">
        <authorList>
            <person name="Jia N."/>
            <person name="Wang J."/>
            <person name="Shi W."/>
            <person name="Du L."/>
            <person name="Sun Y."/>
            <person name="Zhan W."/>
            <person name="Jiang J."/>
            <person name="Wang Q."/>
            <person name="Zhang B."/>
            <person name="Ji P."/>
            <person name="Sakyi L.B."/>
            <person name="Cui X."/>
            <person name="Yuan T."/>
            <person name="Jiang B."/>
            <person name="Yang W."/>
            <person name="Lam T.T.-Y."/>
            <person name="Chang Q."/>
            <person name="Ding S."/>
            <person name="Wang X."/>
            <person name="Zhu J."/>
            <person name="Ruan X."/>
            <person name="Zhao L."/>
            <person name="Wei J."/>
            <person name="Que T."/>
            <person name="Du C."/>
            <person name="Cheng J."/>
            <person name="Dai P."/>
            <person name="Han X."/>
            <person name="Huang E."/>
            <person name="Gao Y."/>
            <person name="Liu J."/>
            <person name="Shao H."/>
            <person name="Ye R."/>
            <person name="Li L."/>
            <person name="Wei W."/>
            <person name="Wang X."/>
            <person name="Wang C."/>
            <person name="Huo Q."/>
            <person name="Li W."/>
            <person name="Guo W."/>
            <person name="Chen H."/>
            <person name="Chen S."/>
            <person name="Zhou L."/>
            <person name="Zhou L."/>
            <person name="Ni X."/>
            <person name="Tian J."/>
            <person name="Zhou Y."/>
            <person name="Sheng Y."/>
            <person name="Liu T."/>
            <person name="Pan Y."/>
            <person name="Xia L."/>
            <person name="Li J."/>
            <person name="Zhao F."/>
            <person name="Cao W."/>
        </authorList>
    </citation>
    <scope>NUCLEOTIDE SEQUENCE</scope>
    <source>
        <strain evidence="4">Rsan-2018</strain>
        <tissue evidence="4">Larvae</tissue>
    </source>
</reference>
<dbReference type="GO" id="GO:0019825">
    <property type="term" value="F:oxygen binding"/>
    <property type="evidence" value="ECO:0007669"/>
    <property type="project" value="InterPro"/>
</dbReference>
<dbReference type="GO" id="GO:0005344">
    <property type="term" value="F:oxygen carrier activity"/>
    <property type="evidence" value="ECO:0007669"/>
    <property type="project" value="UniProtKB-KW"/>
</dbReference>
<sequence>MVDYANDTVLLEALIRKNAVAHADRRGVMPEHFRVLGKTIVEVLQARDERMTPTAVRAWEKLFDFVVKVTEKVYEEQAVPMKPMDLDAPKVPAVEALKVPAVEAPKVSGVEAPEVSGVEVGATGHASGSPTLKWHGKPTANGAQSPPKSGRSGSRGTPAGGKSPGAATPKGSQSPRAAQPPTSTTKSAVQSSPPKKVP</sequence>
<reference evidence="4" key="1">
    <citation type="journal article" date="2020" name="Cell">
        <title>Large-Scale Comparative Analyses of Tick Genomes Elucidate Their Genetic Diversity and Vector Capacities.</title>
        <authorList>
            <consortium name="Tick Genome and Microbiome Consortium (TIGMIC)"/>
            <person name="Jia N."/>
            <person name="Wang J."/>
            <person name="Shi W."/>
            <person name="Du L."/>
            <person name="Sun Y."/>
            <person name="Zhan W."/>
            <person name="Jiang J.F."/>
            <person name="Wang Q."/>
            <person name="Zhang B."/>
            <person name="Ji P."/>
            <person name="Bell-Sakyi L."/>
            <person name="Cui X.M."/>
            <person name="Yuan T.T."/>
            <person name="Jiang B.G."/>
            <person name="Yang W.F."/>
            <person name="Lam T.T."/>
            <person name="Chang Q.C."/>
            <person name="Ding S.J."/>
            <person name="Wang X.J."/>
            <person name="Zhu J.G."/>
            <person name="Ruan X.D."/>
            <person name="Zhao L."/>
            <person name="Wei J.T."/>
            <person name="Ye R.Z."/>
            <person name="Que T.C."/>
            <person name="Du C.H."/>
            <person name="Zhou Y.H."/>
            <person name="Cheng J.X."/>
            <person name="Dai P.F."/>
            <person name="Guo W.B."/>
            <person name="Han X.H."/>
            <person name="Huang E.J."/>
            <person name="Li L.F."/>
            <person name="Wei W."/>
            <person name="Gao Y.C."/>
            <person name="Liu J.Z."/>
            <person name="Shao H.Z."/>
            <person name="Wang X."/>
            <person name="Wang C.C."/>
            <person name="Yang T.C."/>
            <person name="Huo Q.B."/>
            <person name="Li W."/>
            <person name="Chen H.Y."/>
            <person name="Chen S.E."/>
            <person name="Zhou L.G."/>
            <person name="Ni X.B."/>
            <person name="Tian J.H."/>
            <person name="Sheng Y."/>
            <person name="Liu T."/>
            <person name="Pan Y.S."/>
            <person name="Xia L.Y."/>
            <person name="Li J."/>
            <person name="Zhao F."/>
            <person name="Cao W.C."/>
        </authorList>
    </citation>
    <scope>NUCLEOTIDE SEQUENCE</scope>
    <source>
        <strain evidence="4">Rsan-2018</strain>
    </source>
</reference>
<dbReference type="GO" id="GO:0020037">
    <property type="term" value="F:heme binding"/>
    <property type="evidence" value="ECO:0007669"/>
    <property type="project" value="InterPro"/>
</dbReference>
<keyword evidence="1" id="KW-0561">Oxygen transport</keyword>
<evidence type="ECO:0000313" key="5">
    <source>
        <dbReference type="Proteomes" id="UP000821837"/>
    </source>
</evidence>
<dbReference type="VEuPathDB" id="VectorBase:RSAN_028773"/>
<evidence type="ECO:0000313" key="4">
    <source>
        <dbReference type="EMBL" id="KAH7961471.1"/>
    </source>
</evidence>
<keyword evidence="5" id="KW-1185">Reference proteome</keyword>
<gene>
    <name evidence="4" type="ORF">HPB52_009292</name>
</gene>
<dbReference type="InterPro" id="IPR012292">
    <property type="entry name" value="Globin/Proto"/>
</dbReference>
<dbReference type="EMBL" id="JABSTV010001249">
    <property type="protein sequence ID" value="KAH7961471.1"/>
    <property type="molecule type" value="Genomic_DNA"/>
</dbReference>
<dbReference type="InterPro" id="IPR044399">
    <property type="entry name" value="Mb-like_M"/>
</dbReference>
<dbReference type="Pfam" id="PF00042">
    <property type="entry name" value="Globin"/>
    <property type="match status" value="1"/>
</dbReference>
<feature type="compositionally biased region" description="Polar residues" evidence="2">
    <location>
        <begin position="170"/>
        <end position="198"/>
    </location>
</feature>
<name>A0A9D4SZV9_RHISA</name>
<protein>
    <recommendedName>
        <fullName evidence="3">Globin domain-containing protein</fullName>
    </recommendedName>
</protein>
<comment type="caution">
    <text evidence="4">The sequence shown here is derived from an EMBL/GenBank/DDBJ whole genome shotgun (WGS) entry which is preliminary data.</text>
</comment>
<dbReference type="AlphaFoldDB" id="A0A9D4SZV9"/>
<keyword evidence="1" id="KW-0349">Heme</keyword>
<keyword evidence="1" id="KW-0479">Metal-binding</keyword>
<dbReference type="Proteomes" id="UP000821837">
    <property type="component" value="Chromosome 3"/>
</dbReference>
<accession>A0A9D4SZV9</accession>
<dbReference type="Gene3D" id="1.10.490.10">
    <property type="entry name" value="Globins"/>
    <property type="match status" value="1"/>
</dbReference>
<evidence type="ECO:0000256" key="1">
    <source>
        <dbReference type="RuleBase" id="RU000356"/>
    </source>
</evidence>